<name>A0A7U6GI78_9GAMM</name>
<dbReference type="Proteomes" id="UP000031631">
    <property type="component" value="Chromosome"/>
</dbReference>
<gene>
    <name evidence="1" type="ORF">TBH_C1191</name>
</gene>
<reference evidence="1 2" key="1">
    <citation type="journal article" date="2014" name="PLoS ONE">
        <title>Physiological and genomic features of a novel sulfur-oxidizing gammaproteobacterium belonging to a previously uncultivated symbiotic lineage isolated from a hydrothermal vent.</title>
        <authorList>
            <person name="Nunoura T."/>
            <person name="Takaki Y."/>
            <person name="Kazama H."/>
            <person name="Kakuta J."/>
            <person name="Shimamura S."/>
            <person name="Makita H."/>
            <person name="Hirai M."/>
            <person name="Miyazaki M."/>
            <person name="Takai K."/>
        </authorList>
    </citation>
    <scope>NUCLEOTIDE SEQUENCE [LARGE SCALE GENOMIC DNA]</scope>
    <source>
        <strain evidence="1 2">Hiromi1</strain>
    </source>
</reference>
<proteinExistence type="predicted"/>
<protein>
    <recommendedName>
        <fullName evidence="3">Extradiol ring-cleavage dioxygenase LigAB LigA subunit domain-containing protein</fullName>
    </recommendedName>
</protein>
<sequence>MSKLAELLVKLGSDADLATAYEKDPKQVMTHAGLTDDEMALLEDADLSKLEAATGLGELAKTNKIIKPYIH</sequence>
<dbReference type="AlphaFoldDB" id="A0A7U6GI78"/>
<accession>A0A7U6GI78</accession>
<evidence type="ECO:0008006" key="3">
    <source>
        <dbReference type="Google" id="ProtNLM"/>
    </source>
</evidence>
<evidence type="ECO:0000313" key="1">
    <source>
        <dbReference type="EMBL" id="BAO44116.1"/>
    </source>
</evidence>
<dbReference type="OrthoDB" id="6197820at2"/>
<evidence type="ECO:0000313" key="2">
    <source>
        <dbReference type="Proteomes" id="UP000031631"/>
    </source>
</evidence>
<dbReference type="EMBL" id="AP012273">
    <property type="protein sequence ID" value="BAO44116.1"/>
    <property type="molecule type" value="Genomic_DNA"/>
</dbReference>
<dbReference type="RefSeq" id="WP_041066588.1">
    <property type="nucleotide sequence ID" value="NZ_AP012273.1"/>
</dbReference>
<dbReference type="KEGG" id="tbn:TBH_C1191"/>
<organism evidence="1 2">
    <name type="scientific">Thiolapillus brandeum</name>
    <dbReference type="NCBI Taxonomy" id="1076588"/>
    <lineage>
        <taxon>Bacteria</taxon>
        <taxon>Pseudomonadati</taxon>
        <taxon>Pseudomonadota</taxon>
        <taxon>Gammaproteobacteria</taxon>
        <taxon>Chromatiales</taxon>
        <taxon>Sedimenticolaceae</taxon>
        <taxon>Thiolapillus</taxon>
    </lineage>
</organism>
<keyword evidence="2" id="KW-1185">Reference proteome</keyword>